<feature type="compositionally biased region" description="Polar residues" evidence="1">
    <location>
        <begin position="601"/>
        <end position="620"/>
    </location>
</feature>
<dbReference type="EMBL" id="ALBS01000326">
    <property type="protein sequence ID" value="EJT45446.1"/>
    <property type="molecule type" value="Genomic_DNA"/>
</dbReference>
<feature type="region of interest" description="Disordered" evidence="1">
    <location>
        <begin position="873"/>
        <end position="904"/>
    </location>
</feature>
<feature type="compositionally biased region" description="Low complexity" evidence="1">
    <location>
        <begin position="932"/>
        <end position="943"/>
    </location>
</feature>
<feature type="compositionally biased region" description="Basic and acidic residues" evidence="1">
    <location>
        <begin position="425"/>
        <end position="443"/>
    </location>
</feature>
<dbReference type="Pfam" id="PF09444">
    <property type="entry name" value="MRC1"/>
    <property type="match status" value="1"/>
</dbReference>
<evidence type="ECO:0000259" key="2">
    <source>
        <dbReference type="Pfam" id="PF09444"/>
    </source>
</evidence>
<feature type="region of interest" description="Disordered" evidence="1">
    <location>
        <begin position="175"/>
        <end position="195"/>
    </location>
</feature>
<feature type="compositionally biased region" description="Polar residues" evidence="1">
    <location>
        <begin position="714"/>
        <end position="734"/>
    </location>
</feature>
<gene>
    <name evidence="3" type="ORF">A1Q1_06062</name>
</gene>
<feature type="compositionally biased region" description="Basic and acidic residues" evidence="1">
    <location>
        <begin position="948"/>
        <end position="965"/>
    </location>
</feature>
<feature type="compositionally biased region" description="Polar residues" evidence="1">
    <location>
        <begin position="1018"/>
        <end position="1040"/>
    </location>
</feature>
<dbReference type="AlphaFoldDB" id="J5SFW9"/>
<feature type="domain" description="DNA replication checkpoint mediator MRC1" evidence="2">
    <location>
        <begin position="778"/>
        <end position="908"/>
    </location>
</feature>
<dbReference type="OrthoDB" id="2575475at2759"/>
<dbReference type="Proteomes" id="UP000002748">
    <property type="component" value="Unassembled WGS sequence"/>
</dbReference>
<dbReference type="VEuPathDB" id="FungiDB:A1Q1_06062"/>
<feature type="region of interest" description="Disordered" evidence="1">
    <location>
        <begin position="667"/>
        <end position="755"/>
    </location>
</feature>
<feature type="region of interest" description="Disordered" evidence="1">
    <location>
        <begin position="777"/>
        <end position="815"/>
    </location>
</feature>
<evidence type="ECO:0000313" key="3">
    <source>
        <dbReference type="EMBL" id="EJT45446.1"/>
    </source>
</evidence>
<accession>J5SFW9</accession>
<feature type="compositionally biased region" description="Basic residues" evidence="1">
    <location>
        <begin position="362"/>
        <end position="377"/>
    </location>
</feature>
<feature type="compositionally biased region" description="Acidic residues" evidence="1">
    <location>
        <begin position="805"/>
        <end position="814"/>
    </location>
</feature>
<comment type="caution">
    <text evidence="3">The sequence shown here is derived from an EMBL/GenBank/DDBJ whole genome shotgun (WGS) entry which is preliminary data.</text>
</comment>
<dbReference type="RefSeq" id="XP_014176746.1">
    <property type="nucleotide sequence ID" value="XM_014321271.1"/>
</dbReference>
<evidence type="ECO:0000256" key="1">
    <source>
        <dbReference type="SAM" id="MobiDB-lite"/>
    </source>
</evidence>
<feature type="compositionally biased region" description="Polar residues" evidence="1">
    <location>
        <begin position="351"/>
        <end position="361"/>
    </location>
</feature>
<feature type="region of interest" description="Disordered" evidence="1">
    <location>
        <begin position="212"/>
        <end position="277"/>
    </location>
</feature>
<feature type="region of interest" description="Disordered" evidence="1">
    <location>
        <begin position="922"/>
        <end position="1067"/>
    </location>
</feature>
<feature type="compositionally biased region" description="Basic and acidic residues" evidence="1">
    <location>
        <begin position="992"/>
        <end position="1002"/>
    </location>
</feature>
<feature type="compositionally biased region" description="Basic residues" evidence="1">
    <location>
        <begin position="295"/>
        <end position="305"/>
    </location>
</feature>
<sequence length="1067" mass="115993">MTTPLDSPESLPVVKKRTYGRTAVERDHQQENSLLFADLDPSPDTANTYPRHTGDDTVGWRQRVAELDAASNEETTEESLADALRQLRKIGPHPQSPSETSNLTSLSTTAPTSTPATGHERTKLTLEESLNVNQDPGGRGTVGRLLGPRGSCLSENEPAAQHTTLHLFDEDDTLGMATQKGGPKALSKADRHQMHKDIAQAERAWLKNASVAIEPSSSPGRGPESDDIQQFTPSSAAKHDGQQASCGPIIPASSSPSKSSPTLQSKRAPGKFPKFGMLDDDLEELTLDGVLAATSKRKSLNARKKAALEQQRESSRQAIAEDDPLDVVLSTPEPNASGKERQAPNALAIFNRTSAVSAPSRRQQHFSKMSGKHKPKKSLTETHAEYAAQEFGHANLKRRNAGSRPAGQKQGRDEPVQQTQVNDNLLRHHQEQANKLSKEKEARYGAARQLPPKEPLAAVHLLPALDSQPADGSDSDDDYVDQQQSVASSSEHEDDGDSADQHGDTTIIGETIDVLSPLVVEGDRHTEDDEGDDELATLRLRKSRTRAPRRVAFESEDEEDGVDHAQTQKPVGDKPPSTKEPSGSLDLAGFGSVDGGFSQLFGETQPPQSRFQVSAVSPEALTSKSDDAFAGLRHQEAGLLPAEALLPSVSISESQALRDKALIAGETEAGAEAGKEPDEGQRYLNSQGSPSMEDAAPRSSVSIENAPHEPASVLPSSTVLNSSSHFETSPTQANFARLRRRGLASAESPGDAGNLSMVKAKEVNAFDVLDAGALAESRKGRVNFVDEQAEESDEDNGWFFPQKDEGDDEEDSGDEGYIKELVDDAALTAEEKSRLAMQAAEKHREITREDDARIEAEAKKMTEGYYRRKRHGNEFMSDEDDEGGKTRKFNKKQRRQRRLDREDGLYKIGGEENKFLEAYEAGLESDVDFEETPASPTGPTSPTNQRLTAHERIEMLRDRGRANRTEEEDEATSRAFAISRRRRGHTSMGGSESREDLRKFLADEASNPKRSGGGVSVVQRSNVATATNPASTSHPGSTVNKPRGSSREARRLGSSNSVLMDRAERFA</sequence>
<feature type="region of interest" description="Disordered" evidence="1">
    <location>
        <begin position="90"/>
        <end position="158"/>
    </location>
</feature>
<protein>
    <recommendedName>
        <fullName evidence="2">DNA replication checkpoint mediator MRC1 domain-containing protein</fullName>
    </recommendedName>
</protein>
<feature type="region of interest" description="Disordered" evidence="1">
    <location>
        <begin position="293"/>
        <end position="620"/>
    </location>
</feature>
<reference evidence="3 4" key="1">
    <citation type="journal article" date="2012" name="Eukaryot. Cell">
        <title>Draft genome sequence of CBS 2479, the standard type strain of Trichosporon asahii.</title>
        <authorList>
            <person name="Yang R.Y."/>
            <person name="Li H.T."/>
            <person name="Zhu H."/>
            <person name="Zhou G.P."/>
            <person name="Wang M."/>
            <person name="Wang L."/>
        </authorList>
    </citation>
    <scope>NUCLEOTIDE SEQUENCE [LARGE SCALE GENOMIC DNA]</scope>
    <source>
        <strain evidence="4">ATCC 90039 / CBS 2479 / JCM 2466 / KCTC 7840 / NCYC 2677 / UAMH 7654</strain>
    </source>
</reference>
<dbReference type="HOGENOM" id="CLU_288233_0_0_1"/>
<feature type="compositionally biased region" description="Basic residues" evidence="1">
    <location>
        <begin position="886"/>
        <end position="898"/>
    </location>
</feature>
<dbReference type="KEGG" id="tasa:A1Q1_06062"/>
<evidence type="ECO:0000313" key="4">
    <source>
        <dbReference type="Proteomes" id="UP000002748"/>
    </source>
</evidence>
<feature type="region of interest" description="Disordered" evidence="1">
    <location>
        <begin position="1"/>
        <end position="58"/>
    </location>
</feature>
<feature type="compositionally biased region" description="Acidic residues" evidence="1">
    <location>
        <begin position="787"/>
        <end position="796"/>
    </location>
</feature>
<feature type="compositionally biased region" description="Low complexity" evidence="1">
    <location>
        <begin position="248"/>
        <end position="261"/>
    </location>
</feature>
<feature type="compositionally biased region" description="Basic and acidic residues" evidence="1">
    <location>
        <begin position="306"/>
        <end position="315"/>
    </location>
</feature>
<dbReference type="GeneID" id="25989574"/>
<proteinExistence type="predicted"/>
<dbReference type="InterPro" id="IPR018564">
    <property type="entry name" value="Repl_chkpnt_MRC1_dom"/>
</dbReference>
<feature type="compositionally biased region" description="Basic residues" evidence="1">
    <location>
        <begin position="539"/>
        <end position="549"/>
    </location>
</feature>
<name>J5SFW9_TRIAS</name>
<organism evidence="3 4">
    <name type="scientific">Trichosporon asahii var. asahii (strain ATCC 90039 / CBS 2479 / JCM 2466 / KCTC 7840 / NBRC 103889/ NCYC 2677 / UAMH 7654)</name>
    <name type="common">Yeast</name>
    <dbReference type="NCBI Taxonomy" id="1186058"/>
    <lineage>
        <taxon>Eukaryota</taxon>
        <taxon>Fungi</taxon>
        <taxon>Dikarya</taxon>
        <taxon>Basidiomycota</taxon>
        <taxon>Agaricomycotina</taxon>
        <taxon>Tremellomycetes</taxon>
        <taxon>Trichosporonales</taxon>
        <taxon>Trichosporonaceae</taxon>
        <taxon>Trichosporon</taxon>
    </lineage>
</organism>
<feature type="compositionally biased region" description="Low complexity" evidence="1">
    <location>
        <begin position="96"/>
        <end position="117"/>
    </location>
</feature>